<evidence type="ECO:0000256" key="12">
    <source>
        <dbReference type="ARBA" id="ARBA00023136"/>
    </source>
</evidence>
<evidence type="ECO:0000256" key="5">
    <source>
        <dbReference type="ARBA" id="ARBA00014585"/>
    </source>
</evidence>
<accession>A0A811YXJ4</accession>
<evidence type="ECO:0000256" key="3">
    <source>
        <dbReference type="ARBA" id="ARBA00005923"/>
    </source>
</evidence>
<evidence type="ECO:0000256" key="1">
    <source>
        <dbReference type="ARBA" id="ARBA00003195"/>
    </source>
</evidence>
<comment type="function">
    <text evidence="1">Accessory subunit of the mitochondrial membrane respiratory chain NADH dehydrogenase (Complex I), that is believed not to be involved in catalysis. Complex I functions in the transfer of electrons from NADH to the respiratory chain. The immediate electron acceptor for the enzyme is believed to be ubiquinone.</text>
</comment>
<evidence type="ECO:0000256" key="11">
    <source>
        <dbReference type="ARBA" id="ARBA00023128"/>
    </source>
</evidence>
<keyword evidence="6" id="KW-0813">Transport</keyword>
<evidence type="ECO:0000313" key="15">
    <source>
        <dbReference type="EMBL" id="CAD7682423.1"/>
    </source>
</evidence>
<evidence type="ECO:0000256" key="7">
    <source>
        <dbReference type="ARBA" id="ARBA00022660"/>
    </source>
</evidence>
<evidence type="ECO:0000256" key="13">
    <source>
        <dbReference type="ARBA" id="ARBA00031368"/>
    </source>
</evidence>
<evidence type="ECO:0000256" key="10">
    <source>
        <dbReference type="ARBA" id="ARBA00022982"/>
    </source>
</evidence>
<dbReference type="GO" id="GO:0032981">
    <property type="term" value="P:mitochondrial respiratory chain complex I assembly"/>
    <property type="evidence" value="ECO:0007669"/>
    <property type="project" value="TreeGrafter"/>
</dbReference>
<dbReference type="Proteomes" id="UP000645828">
    <property type="component" value="Unassembled WGS sequence"/>
</dbReference>
<protein>
    <recommendedName>
        <fullName evidence="5">NADH dehydrogenase [ubiquinone] 1 beta subcomplex subunit 2, mitochondrial</fullName>
    </recommendedName>
    <alternativeName>
        <fullName evidence="13">Complex I-AGGG</fullName>
    </alternativeName>
    <alternativeName>
        <fullName evidence="14">NADH-ubiquinone oxidoreductase AGGG subunit</fullName>
    </alternativeName>
</protein>
<comment type="similarity">
    <text evidence="3">Belongs to the complex I NDUFB2 subunit family.</text>
</comment>
<evidence type="ECO:0000313" key="16">
    <source>
        <dbReference type="Proteomes" id="UP000645828"/>
    </source>
</evidence>
<dbReference type="Pfam" id="PF14813">
    <property type="entry name" value="NADH_B2"/>
    <property type="match status" value="1"/>
</dbReference>
<keyword evidence="16" id="KW-1185">Reference proteome</keyword>
<evidence type="ECO:0000256" key="14">
    <source>
        <dbReference type="ARBA" id="ARBA00031736"/>
    </source>
</evidence>
<dbReference type="AlphaFoldDB" id="A0A811YXJ4"/>
<keyword evidence="8" id="KW-0999">Mitochondrion inner membrane</keyword>
<dbReference type="InterPro" id="IPR026627">
    <property type="entry name" value="NDUFB2_animal"/>
</dbReference>
<evidence type="ECO:0000256" key="6">
    <source>
        <dbReference type="ARBA" id="ARBA00022448"/>
    </source>
</evidence>
<comment type="caution">
    <text evidence="15">The sequence shown here is derived from an EMBL/GenBank/DDBJ whole genome shotgun (WGS) entry which is preliminary data.</text>
</comment>
<proteinExistence type="inferred from homology"/>
<dbReference type="PANTHER" id="PTHR15223:SF1">
    <property type="entry name" value="NADH DEHYDROGENASE [UBIQUINONE] 1 BETA SUBCOMPLEX SUBUNIT 2, MITOCHONDRIAL"/>
    <property type="match status" value="1"/>
</dbReference>
<evidence type="ECO:0000256" key="9">
    <source>
        <dbReference type="ARBA" id="ARBA00022946"/>
    </source>
</evidence>
<reference evidence="15" key="1">
    <citation type="submission" date="2020-12" db="EMBL/GenBank/DDBJ databases">
        <authorList>
            <consortium name="Molecular Ecology Group"/>
        </authorList>
    </citation>
    <scope>NUCLEOTIDE SEQUENCE</scope>
    <source>
        <strain evidence="15">TBG_1078</strain>
    </source>
</reference>
<comment type="subunit">
    <text evidence="4">Complex I is composed of 45 different subunits.</text>
</comment>
<sequence>MSALTVLASFIHIGGHFFRGSSLAAGGDRVSHAGGGVHIEPWYTQFPQLTRSQVTLAEFFTATMWFWIPWYFWHDLDAALGHLPYPDPSQWTGEELDILSDD</sequence>
<evidence type="ECO:0000256" key="2">
    <source>
        <dbReference type="ARBA" id="ARBA00004443"/>
    </source>
</evidence>
<dbReference type="PANTHER" id="PTHR15223">
    <property type="entry name" value="NADH-UBIQUINONE OXIDOREDUCTASE AGGG SUBUNIT"/>
    <property type="match status" value="1"/>
</dbReference>
<evidence type="ECO:0000256" key="8">
    <source>
        <dbReference type="ARBA" id="ARBA00022792"/>
    </source>
</evidence>
<keyword evidence="7" id="KW-0679">Respiratory chain</keyword>
<gene>
    <name evidence="15" type="ORF">NYPRO_LOCUS15215</name>
</gene>
<keyword evidence="12" id="KW-0472">Membrane</keyword>
<keyword evidence="9" id="KW-0809">Transit peptide</keyword>
<comment type="subcellular location">
    <subcellularLocation>
        <location evidence="2">Mitochondrion inner membrane</location>
        <topology evidence="2">Peripheral membrane protein</topology>
        <orientation evidence="2">Matrix side</orientation>
    </subcellularLocation>
</comment>
<dbReference type="GO" id="GO:0005743">
    <property type="term" value="C:mitochondrial inner membrane"/>
    <property type="evidence" value="ECO:0007669"/>
    <property type="project" value="UniProtKB-SubCell"/>
</dbReference>
<keyword evidence="11" id="KW-0496">Mitochondrion</keyword>
<keyword evidence="10" id="KW-0249">Electron transport</keyword>
<evidence type="ECO:0000256" key="4">
    <source>
        <dbReference type="ARBA" id="ARBA00011533"/>
    </source>
</evidence>
<organism evidence="15 16">
    <name type="scientific">Nyctereutes procyonoides</name>
    <name type="common">Raccoon dog</name>
    <name type="synonym">Canis procyonoides</name>
    <dbReference type="NCBI Taxonomy" id="34880"/>
    <lineage>
        <taxon>Eukaryota</taxon>
        <taxon>Metazoa</taxon>
        <taxon>Chordata</taxon>
        <taxon>Craniata</taxon>
        <taxon>Vertebrata</taxon>
        <taxon>Euteleostomi</taxon>
        <taxon>Mammalia</taxon>
        <taxon>Eutheria</taxon>
        <taxon>Laurasiatheria</taxon>
        <taxon>Carnivora</taxon>
        <taxon>Caniformia</taxon>
        <taxon>Canidae</taxon>
        <taxon>Nyctereutes</taxon>
    </lineage>
</organism>
<dbReference type="GO" id="GO:0045271">
    <property type="term" value="C:respiratory chain complex I"/>
    <property type="evidence" value="ECO:0007669"/>
    <property type="project" value="InterPro"/>
</dbReference>
<dbReference type="EMBL" id="CAJHUB010000754">
    <property type="protein sequence ID" value="CAD7682423.1"/>
    <property type="molecule type" value="Genomic_DNA"/>
</dbReference>
<name>A0A811YXJ4_NYCPR</name>